<dbReference type="PANTHER" id="PTHR10015:SF361">
    <property type="entry name" value="TRANSCRIPTION FACTOR SKN7"/>
    <property type="match status" value="1"/>
</dbReference>
<dbReference type="InterPro" id="IPR036388">
    <property type="entry name" value="WH-like_DNA-bd_sf"/>
</dbReference>
<evidence type="ECO:0000256" key="1">
    <source>
        <dbReference type="ARBA" id="ARBA00004123"/>
    </source>
</evidence>
<evidence type="ECO:0000256" key="6">
    <source>
        <dbReference type="RuleBase" id="RU004020"/>
    </source>
</evidence>
<keyword evidence="3" id="KW-0238">DNA-binding</keyword>
<comment type="caution">
    <text evidence="9">The sequence shown here is derived from an EMBL/GenBank/DDBJ whole genome shotgun (WGS) entry which is preliminary data.</text>
</comment>
<comment type="similarity">
    <text evidence="6">Belongs to the HSF family.</text>
</comment>
<evidence type="ECO:0000313" key="10">
    <source>
        <dbReference type="Proteomes" id="UP000242146"/>
    </source>
</evidence>
<gene>
    <name evidence="9" type="ORF">DM01DRAFT_1333733</name>
</gene>
<dbReference type="Pfam" id="PF00447">
    <property type="entry name" value="HSF_DNA-bind"/>
    <property type="match status" value="1"/>
</dbReference>
<dbReference type="Gene3D" id="1.10.10.10">
    <property type="entry name" value="Winged helix-like DNA-binding domain superfamily/Winged helix DNA-binding domain"/>
    <property type="match status" value="1"/>
</dbReference>
<feature type="region of interest" description="Disordered" evidence="7">
    <location>
        <begin position="1"/>
        <end position="20"/>
    </location>
</feature>
<feature type="compositionally biased region" description="Low complexity" evidence="7">
    <location>
        <begin position="144"/>
        <end position="155"/>
    </location>
</feature>
<proteinExistence type="inferred from homology"/>
<feature type="region of interest" description="Disordered" evidence="7">
    <location>
        <begin position="136"/>
        <end position="155"/>
    </location>
</feature>
<evidence type="ECO:0000259" key="8">
    <source>
        <dbReference type="PROSITE" id="PS00434"/>
    </source>
</evidence>
<organism evidence="9 10">
    <name type="scientific">Hesseltinella vesiculosa</name>
    <dbReference type="NCBI Taxonomy" id="101127"/>
    <lineage>
        <taxon>Eukaryota</taxon>
        <taxon>Fungi</taxon>
        <taxon>Fungi incertae sedis</taxon>
        <taxon>Mucoromycota</taxon>
        <taxon>Mucoromycotina</taxon>
        <taxon>Mucoromycetes</taxon>
        <taxon>Mucorales</taxon>
        <taxon>Cunninghamellaceae</taxon>
        <taxon>Hesseltinella</taxon>
    </lineage>
</organism>
<dbReference type="FunFam" id="1.10.10.10:FF:000027">
    <property type="entry name" value="Heat shock transcription factor 1"/>
    <property type="match status" value="1"/>
</dbReference>
<dbReference type="InterPro" id="IPR036390">
    <property type="entry name" value="WH_DNA-bd_sf"/>
</dbReference>
<dbReference type="PROSITE" id="PS00434">
    <property type="entry name" value="HSF_DOMAIN"/>
    <property type="match status" value="1"/>
</dbReference>
<dbReference type="STRING" id="101127.A0A1X2GNQ1"/>
<keyword evidence="4" id="KW-0804">Transcription</keyword>
<dbReference type="PRINTS" id="PR00056">
    <property type="entry name" value="HSFDOMAIN"/>
</dbReference>
<dbReference type="GO" id="GO:0005634">
    <property type="term" value="C:nucleus"/>
    <property type="evidence" value="ECO:0007669"/>
    <property type="project" value="UniProtKB-SubCell"/>
</dbReference>
<protein>
    <recommendedName>
        <fullName evidence="8">HSF-type DNA-binding domain-containing protein</fullName>
    </recommendedName>
</protein>
<dbReference type="OrthoDB" id="60033at2759"/>
<keyword evidence="10" id="KW-1185">Reference proteome</keyword>
<dbReference type="SMART" id="SM00415">
    <property type="entry name" value="HSF"/>
    <property type="match status" value="1"/>
</dbReference>
<reference evidence="9 10" key="1">
    <citation type="submission" date="2016-07" db="EMBL/GenBank/DDBJ databases">
        <title>Pervasive Adenine N6-methylation of Active Genes in Fungi.</title>
        <authorList>
            <consortium name="DOE Joint Genome Institute"/>
            <person name="Mondo S.J."/>
            <person name="Dannebaum R.O."/>
            <person name="Kuo R.C."/>
            <person name="Labutti K."/>
            <person name="Haridas S."/>
            <person name="Kuo A."/>
            <person name="Salamov A."/>
            <person name="Ahrendt S.R."/>
            <person name="Lipzen A."/>
            <person name="Sullivan W."/>
            <person name="Andreopoulos W.B."/>
            <person name="Clum A."/>
            <person name="Lindquist E."/>
            <person name="Daum C."/>
            <person name="Ramamoorthy G.K."/>
            <person name="Gryganskyi A."/>
            <person name="Culley D."/>
            <person name="Magnuson J.K."/>
            <person name="James T.Y."/>
            <person name="O'Malley M.A."/>
            <person name="Stajich J.E."/>
            <person name="Spatafora J.W."/>
            <person name="Visel A."/>
            <person name="Grigoriev I.V."/>
        </authorList>
    </citation>
    <scope>NUCLEOTIDE SEQUENCE [LARGE SCALE GENOMIC DNA]</scope>
    <source>
        <strain evidence="9 10">NRRL 3301</strain>
    </source>
</reference>
<accession>A0A1X2GNQ1</accession>
<evidence type="ECO:0000256" key="7">
    <source>
        <dbReference type="SAM" id="MobiDB-lite"/>
    </source>
</evidence>
<dbReference type="InterPro" id="IPR000232">
    <property type="entry name" value="HSF_DNA-bd"/>
</dbReference>
<keyword evidence="2" id="KW-0805">Transcription regulation</keyword>
<evidence type="ECO:0000256" key="3">
    <source>
        <dbReference type="ARBA" id="ARBA00023125"/>
    </source>
</evidence>
<evidence type="ECO:0000256" key="4">
    <source>
        <dbReference type="ARBA" id="ARBA00023163"/>
    </source>
</evidence>
<evidence type="ECO:0000256" key="5">
    <source>
        <dbReference type="ARBA" id="ARBA00023242"/>
    </source>
</evidence>
<evidence type="ECO:0000313" key="9">
    <source>
        <dbReference type="EMBL" id="ORX58052.1"/>
    </source>
</evidence>
<dbReference type="Proteomes" id="UP000242146">
    <property type="component" value="Unassembled WGS sequence"/>
</dbReference>
<sequence length="401" mass="45725">MASHQPLALTKQPSSDQDLESGPEFVKKLFRMLENNAFPTILRWGIQGKTFVVLEPNEFAKLILPKHFKHSNFASFVRQLNKYDFHKIRHQPDAKNFYGPQAWEFEHSHFQYNRRDLLPGIKRKLTKSQAKISQHGQLMKSFKSSPPSTTPLPTTNTVEVQTLERQIKDLQSSQKKLTSQLDAMSQHHHSMVSTLSAFQNAMVSQDTYIRKWLHQSLVSAEDQGSHDHIQQMLYTFEQMSKRAQTKLTHMSTNINRQMIPPQGPMLVPPRLTIPSDSLLQSQPWSIRPKVRLMILEEKDGLLVNWLHSFGCVTILDPTLQHHQPVDLNIVDNDLANASILNFMNGEPTPIVSLCNSTEAGTSTPPGSVVPQGGRRDLLIRPFEQATVYNLILRHCSHLKCP</sequence>
<keyword evidence="5" id="KW-0539">Nucleus</keyword>
<dbReference type="GO" id="GO:0043565">
    <property type="term" value="F:sequence-specific DNA binding"/>
    <property type="evidence" value="ECO:0007669"/>
    <property type="project" value="InterPro"/>
</dbReference>
<name>A0A1X2GNQ1_9FUNG</name>
<dbReference type="PANTHER" id="PTHR10015">
    <property type="entry name" value="HEAT SHOCK TRANSCRIPTION FACTOR"/>
    <property type="match status" value="1"/>
</dbReference>
<dbReference type="GO" id="GO:0003700">
    <property type="term" value="F:DNA-binding transcription factor activity"/>
    <property type="evidence" value="ECO:0007669"/>
    <property type="project" value="InterPro"/>
</dbReference>
<dbReference type="SUPFAM" id="SSF46785">
    <property type="entry name" value="Winged helix' DNA-binding domain"/>
    <property type="match status" value="1"/>
</dbReference>
<feature type="domain" description="HSF-type DNA-binding" evidence="8">
    <location>
        <begin position="64"/>
        <end position="88"/>
    </location>
</feature>
<evidence type="ECO:0000256" key="2">
    <source>
        <dbReference type="ARBA" id="ARBA00023015"/>
    </source>
</evidence>
<comment type="subcellular location">
    <subcellularLocation>
        <location evidence="1">Nucleus</location>
    </subcellularLocation>
</comment>
<dbReference type="AlphaFoldDB" id="A0A1X2GNQ1"/>
<dbReference type="EMBL" id="MCGT01000007">
    <property type="protein sequence ID" value="ORX58052.1"/>
    <property type="molecule type" value="Genomic_DNA"/>
</dbReference>